<organism evidence="1 2">
    <name type="scientific">Violaceomyces palustris</name>
    <dbReference type="NCBI Taxonomy" id="1673888"/>
    <lineage>
        <taxon>Eukaryota</taxon>
        <taxon>Fungi</taxon>
        <taxon>Dikarya</taxon>
        <taxon>Basidiomycota</taxon>
        <taxon>Ustilaginomycotina</taxon>
        <taxon>Ustilaginomycetes</taxon>
        <taxon>Violaceomycetales</taxon>
        <taxon>Violaceomycetaceae</taxon>
        <taxon>Violaceomyces</taxon>
    </lineage>
</organism>
<gene>
    <name evidence="1" type="ORF">IE53DRAFT_373030</name>
</gene>
<reference evidence="1 2" key="1">
    <citation type="journal article" date="2018" name="Mol. Biol. Evol.">
        <title>Broad Genomic Sampling Reveals a Smut Pathogenic Ancestry of the Fungal Clade Ustilaginomycotina.</title>
        <authorList>
            <person name="Kijpornyongpan T."/>
            <person name="Mondo S.J."/>
            <person name="Barry K."/>
            <person name="Sandor L."/>
            <person name="Lee J."/>
            <person name="Lipzen A."/>
            <person name="Pangilinan J."/>
            <person name="LaButti K."/>
            <person name="Hainaut M."/>
            <person name="Henrissat B."/>
            <person name="Grigoriev I.V."/>
            <person name="Spatafora J.W."/>
            <person name="Aime M.C."/>
        </authorList>
    </citation>
    <scope>NUCLEOTIDE SEQUENCE [LARGE SCALE GENOMIC DNA]</scope>
    <source>
        <strain evidence="1 2">SA 807</strain>
    </source>
</reference>
<accession>A0ACD0P5L3</accession>
<dbReference type="Proteomes" id="UP000245626">
    <property type="component" value="Unassembled WGS sequence"/>
</dbReference>
<keyword evidence="2" id="KW-1185">Reference proteome</keyword>
<evidence type="ECO:0000313" key="2">
    <source>
        <dbReference type="Proteomes" id="UP000245626"/>
    </source>
</evidence>
<sequence length="361" mass="40476">MDVVLHYADEWVLDAVWAKIYPAVPRSVAKGSELVQAASRNGAGQAGAKLISNFTNGLAAAATAGASASSGTASGVAKAVADSDVAWESLQGVSALGRDNIVRQFLSLLTITYIGIFILYFLFAGLSYKYLFNKEMMKHPRFHKNQVRLEIECSLRAFFPLDLMTVPWFVAEVRGHSMMYSNISDYGWLYAVLSVPLFLVFTDTAIYWIHRLEHHPLIYKHIHKPHHKWLVPTPFASHAFHPIDGYAQSLPYHIFPFIFPLHRFIFMGLFVFVNLWSILIHDSDMICNSPLEKVINGPSHHTLHHLFFTCNYGQYFTTCDRLGGSYRAPKPEDDPLLAITGVGEKAKKEVANGEGESKKSQ</sequence>
<name>A0ACD0P5L3_9BASI</name>
<evidence type="ECO:0000313" key="1">
    <source>
        <dbReference type="EMBL" id="PWN53438.1"/>
    </source>
</evidence>
<protein>
    <submittedName>
        <fullName evidence="1">Sterol delta 5,6-desaturase</fullName>
    </submittedName>
</protein>
<proteinExistence type="predicted"/>
<dbReference type="EMBL" id="KZ819726">
    <property type="protein sequence ID" value="PWN53438.1"/>
    <property type="molecule type" value="Genomic_DNA"/>
</dbReference>